<reference evidence="1 2" key="1">
    <citation type="submission" date="2019-10" db="EMBL/GenBank/DDBJ databases">
        <title>Draft whole-genome sequence of the purple nonsulfur photosynthetic bacterium Roseospira navarrensis DSM 15114.</title>
        <authorList>
            <person name="Kyndt J.A."/>
            <person name="Meyer T.E."/>
        </authorList>
    </citation>
    <scope>NUCLEOTIDE SEQUENCE [LARGE SCALE GENOMIC DNA]</scope>
    <source>
        <strain evidence="1 2">DSM 15114</strain>
    </source>
</reference>
<organism evidence="1 2">
    <name type="scientific">Roseospira navarrensis</name>
    <dbReference type="NCBI Taxonomy" id="140058"/>
    <lineage>
        <taxon>Bacteria</taxon>
        <taxon>Pseudomonadati</taxon>
        <taxon>Pseudomonadota</taxon>
        <taxon>Alphaproteobacteria</taxon>
        <taxon>Rhodospirillales</taxon>
        <taxon>Rhodospirillaceae</taxon>
        <taxon>Roseospira</taxon>
    </lineage>
</organism>
<dbReference type="RefSeq" id="WP_153341965.1">
    <property type="nucleotide sequence ID" value="NZ_WIVE01000010.1"/>
</dbReference>
<dbReference type="EMBL" id="WIVE01000010">
    <property type="protein sequence ID" value="MQX35955.1"/>
    <property type="molecule type" value="Genomic_DNA"/>
</dbReference>
<name>A0A7X1ZEV8_9PROT</name>
<evidence type="ECO:0000313" key="2">
    <source>
        <dbReference type="Proteomes" id="UP000434582"/>
    </source>
</evidence>
<protein>
    <submittedName>
        <fullName evidence="1">Uncharacterized protein</fullName>
    </submittedName>
</protein>
<dbReference type="AlphaFoldDB" id="A0A7X1ZEV8"/>
<keyword evidence="2" id="KW-1185">Reference proteome</keyword>
<dbReference type="Proteomes" id="UP000434582">
    <property type="component" value="Unassembled WGS sequence"/>
</dbReference>
<accession>A0A7X1ZEV8</accession>
<comment type="caution">
    <text evidence="1">The sequence shown here is derived from an EMBL/GenBank/DDBJ whole genome shotgun (WGS) entry which is preliminary data.</text>
</comment>
<proteinExistence type="predicted"/>
<evidence type="ECO:0000313" key="1">
    <source>
        <dbReference type="EMBL" id="MQX35955.1"/>
    </source>
</evidence>
<sequence>MKLDPGSKAVLQYILDTTEAPTRSQAIRDALVFFGRCLWARQQTR</sequence>
<gene>
    <name evidence="1" type="ORF">GHC57_05420</name>
</gene>